<proteinExistence type="predicted"/>
<evidence type="ECO:0000313" key="2">
    <source>
        <dbReference type="EMBL" id="BAT17405.1"/>
    </source>
</evidence>
<dbReference type="Proteomes" id="UP000059680">
    <property type="component" value="Chromosome 12"/>
</dbReference>
<organism evidence="2 3">
    <name type="scientific">Oryza sativa subsp. japonica</name>
    <name type="common">Rice</name>
    <dbReference type="NCBI Taxonomy" id="39947"/>
    <lineage>
        <taxon>Eukaryota</taxon>
        <taxon>Viridiplantae</taxon>
        <taxon>Streptophyta</taxon>
        <taxon>Embryophyta</taxon>
        <taxon>Tracheophyta</taxon>
        <taxon>Spermatophyta</taxon>
        <taxon>Magnoliopsida</taxon>
        <taxon>Liliopsida</taxon>
        <taxon>Poales</taxon>
        <taxon>Poaceae</taxon>
        <taxon>BOP clade</taxon>
        <taxon>Oryzoideae</taxon>
        <taxon>Oryzeae</taxon>
        <taxon>Oryzinae</taxon>
        <taxon>Oryza</taxon>
        <taxon>Oryza sativa</taxon>
    </lineage>
</organism>
<protein>
    <submittedName>
        <fullName evidence="2">Os12g0525300 protein</fullName>
    </submittedName>
</protein>
<accession>A0A0P0YB43</accession>
<dbReference type="Gramene" id="Os12t0525300-00">
    <property type="protein sequence ID" value="Os12t0525300-00"/>
    <property type="gene ID" value="Os12g0525300"/>
</dbReference>
<feature type="region of interest" description="Disordered" evidence="1">
    <location>
        <begin position="69"/>
        <end position="106"/>
    </location>
</feature>
<gene>
    <name evidence="2" type="ordered locus">Os12g0525300</name>
    <name evidence="2" type="ORF">OSNPB_120525300</name>
</gene>
<reference evidence="2 3" key="3">
    <citation type="journal article" date="2013" name="Rice">
        <title>Improvement of the Oryza sativa Nipponbare reference genome using next generation sequence and optical map data.</title>
        <authorList>
            <person name="Kawahara Y."/>
            <person name="de la Bastide M."/>
            <person name="Hamilton J.P."/>
            <person name="Kanamori H."/>
            <person name="McCombie W.R."/>
            <person name="Ouyang S."/>
            <person name="Schwartz D.C."/>
            <person name="Tanaka T."/>
            <person name="Wu J."/>
            <person name="Zhou S."/>
            <person name="Childs K.L."/>
            <person name="Davidson R.M."/>
            <person name="Lin H."/>
            <person name="Quesada-Ocampo L."/>
            <person name="Vaillancourt B."/>
            <person name="Sakai H."/>
            <person name="Lee S.S."/>
            <person name="Kim J."/>
            <person name="Numa H."/>
            <person name="Itoh T."/>
            <person name="Buell C.R."/>
            <person name="Matsumoto T."/>
        </authorList>
    </citation>
    <scope>NUCLEOTIDE SEQUENCE [LARGE SCALE GENOMIC DNA]</scope>
    <source>
        <strain evidence="3">cv. Nipponbare</strain>
    </source>
</reference>
<evidence type="ECO:0000313" key="3">
    <source>
        <dbReference type="Proteomes" id="UP000059680"/>
    </source>
</evidence>
<reference evidence="3" key="1">
    <citation type="journal article" date="2005" name="Nature">
        <title>The map-based sequence of the rice genome.</title>
        <authorList>
            <consortium name="International rice genome sequencing project (IRGSP)"/>
            <person name="Matsumoto T."/>
            <person name="Wu J."/>
            <person name="Kanamori H."/>
            <person name="Katayose Y."/>
            <person name="Fujisawa M."/>
            <person name="Namiki N."/>
            <person name="Mizuno H."/>
            <person name="Yamamoto K."/>
            <person name="Antonio B.A."/>
            <person name="Baba T."/>
            <person name="Sakata K."/>
            <person name="Nagamura Y."/>
            <person name="Aoki H."/>
            <person name="Arikawa K."/>
            <person name="Arita K."/>
            <person name="Bito T."/>
            <person name="Chiden Y."/>
            <person name="Fujitsuka N."/>
            <person name="Fukunaka R."/>
            <person name="Hamada M."/>
            <person name="Harada C."/>
            <person name="Hayashi A."/>
            <person name="Hijishita S."/>
            <person name="Honda M."/>
            <person name="Hosokawa S."/>
            <person name="Ichikawa Y."/>
            <person name="Idonuma A."/>
            <person name="Iijima M."/>
            <person name="Ikeda M."/>
            <person name="Ikeno M."/>
            <person name="Ito K."/>
            <person name="Ito S."/>
            <person name="Ito T."/>
            <person name="Ito Y."/>
            <person name="Ito Y."/>
            <person name="Iwabuchi A."/>
            <person name="Kamiya K."/>
            <person name="Karasawa W."/>
            <person name="Kurita K."/>
            <person name="Katagiri S."/>
            <person name="Kikuta A."/>
            <person name="Kobayashi H."/>
            <person name="Kobayashi N."/>
            <person name="Machita K."/>
            <person name="Maehara T."/>
            <person name="Masukawa M."/>
            <person name="Mizubayashi T."/>
            <person name="Mukai Y."/>
            <person name="Nagasaki H."/>
            <person name="Nagata Y."/>
            <person name="Naito S."/>
            <person name="Nakashima M."/>
            <person name="Nakama Y."/>
            <person name="Nakamichi Y."/>
            <person name="Nakamura M."/>
            <person name="Meguro A."/>
            <person name="Negishi M."/>
            <person name="Ohta I."/>
            <person name="Ohta T."/>
            <person name="Okamoto M."/>
            <person name="Ono N."/>
            <person name="Saji S."/>
            <person name="Sakaguchi M."/>
            <person name="Sakai K."/>
            <person name="Shibata M."/>
            <person name="Shimokawa T."/>
            <person name="Song J."/>
            <person name="Takazaki Y."/>
            <person name="Terasawa K."/>
            <person name="Tsugane M."/>
            <person name="Tsuji K."/>
            <person name="Ueda S."/>
            <person name="Waki K."/>
            <person name="Yamagata H."/>
            <person name="Yamamoto M."/>
            <person name="Yamamoto S."/>
            <person name="Yamane H."/>
            <person name="Yoshiki S."/>
            <person name="Yoshihara R."/>
            <person name="Yukawa K."/>
            <person name="Zhong H."/>
            <person name="Yano M."/>
            <person name="Yuan Q."/>
            <person name="Ouyang S."/>
            <person name="Liu J."/>
            <person name="Jones K.M."/>
            <person name="Gansberger K."/>
            <person name="Moffat K."/>
            <person name="Hill J."/>
            <person name="Bera J."/>
            <person name="Fadrosh D."/>
            <person name="Jin S."/>
            <person name="Johri S."/>
            <person name="Kim M."/>
            <person name="Overton L."/>
            <person name="Reardon M."/>
            <person name="Tsitrin T."/>
            <person name="Vuong H."/>
            <person name="Weaver B."/>
            <person name="Ciecko A."/>
            <person name="Tallon L."/>
            <person name="Jackson J."/>
            <person name="Pai G."/>
            <person name="Aken S.V."/>
            <person name="Utterback T."/>
            <person name="Reidmuller S."/>
            <person name="Feldblyum T."/>
            <person name="Hsiao J."/>
            <person name="Zismann V."/>
            <person name="Iobst S."/>
            <person name="de Vazeille A.R."/>
            <person name="Buell C.R."/>
            <person name="Ying K."/>
            <person name="Li Y."/>
            <person name="Lu T."/>
            <person name="Huang Y."/>
            <person name="Zhao Q."/>
            <person name="Feng Q."/>
            <person name="Zhang L."/>
            <person name="Zhu J."/>
            <person name="Weng Q."/>
            <person name="Mu J."/>
            <person name="Lu Y."/>
            <person name="Fan D."/>
            <person name="Liu Y."/>
            <person name="Guan J."/>
            <person name="Zhang Y."/>
            <person name="Yu S."/>
            <person name="Liu X."/>
            <person name="Zhang Y."/>
            <person name="Hong G."/>
            <person name="Han B."/>
            <person name="Choisne N."/>
            <person name="Demange N."/>
            <person name="Orjeda G."/>
            <person name="Samain S."/>
            <person name="Cattolico L."/>
            <person name="Pelletier E."/>
            <person name="Couloux A."/>
            <person name="Segurens B."/>
            <person name="Wincker P."/>
            <person name="D'Hont A."/>
            <person name="Scarpelli C."/>
            <person name="Weissenbach J."/>
            <person name="Salanoubat M."/>
            <person name="Quetier F."/>
            <person name="Yu Y."/>
            <person name="Kim H.R."/>
            <person name="Rambo T."/>
            <person name="Currie J."/>
            <person name="Collura K."/>
            <person name="Luo M."/>
            <person name="Yang T."/>
            <person name="Ammiraju J.S.S."/>
            <person name="Engler F."/>
            <person name="Soderlund C."/>
            <person name="Wing R.A."/>
            <person name="Palmer L.E."/>
            <person name="de la Bastide M."/>
            <person name="Spiegel L."/>
            <person name="Nascimento L."/>
            <person name="Zutavern T."/>
            <person name="O'Shaughnessy A."/>
            <person name="Dike S."/>
            <person name="Dedhia N."/>
            <person name="Preston R."/>
            <person name="Balija V."/>
            <person name="McCombie W.R."/>
            <person name="Chow T."/>
            <person name="Chen H."/>
            <person name="Chung M."/>
            <person name="Chen C."/>
            <person name="Shaw J."/>
            <person name="Wu H."/>
            <person name="Hsiao K."/>
            <person name="Chao Y."/>
            <person name="Chu M."/>
            <person name="Cheng C."/>
            <person name="Hour A."/>
            <person name="Lee P."/>
            <person name="Lin S."/>
            <person name="Lin Y."/>
            <person name="Liou J."/>
            <person name="Liu S."/>
            <person name="Hsing Y."/>
            <person name="Raghuvanshi S."/>
            <person name="Mohanty A."/>
            <person name="Bharti A.K."/>
            <person name="Gaur A."/>
            <person name="Gupta V."/>
            <person name="Kumar D."/>
            <person name="Ravi V."/>
            <person name="Vij S."/>
            <person name="Kapur A."/>
            <person name="Khurana P."/>
            <person name="Khurana P."/>
            <person name="Khurana J.P."/>
            <person name="Tyagi A.K."/>
            <person name="Gaikwad K."/>
            <person name="Singh A."/>
            <person name="Dalal V."/>
            <person name="Srivastava S."/>
            <person name="Dixit A."/>
            <person name="Pal A.K."/>
            <person name="Ghazi I.A."/>
            <person name="Yadav M."/>
            <person name="Pandit A."/>
            <person name="Bhargava A."/>
            <person name="Sureshbabu K."/>
            <person name="Batra K."/>
            <person name="Sharma T.R."/>
            <person name="Mohapatra T."/>
            <person name="Singh N.K."/>
            <person name="Messing J."/>
            <person name="Nelson A.B."/>
            <person name="Fuks G."/>
            <person name="Kavchok S."/>
            <person name="Keizer G."/>
            <person name="Linton E."/>
            <person name="Llaca V."/>
            <person name="Song R."/>
            <person name="Tanyolac B."/>
            <person name="Young S."/>
            <person name="Ho-Il K."/>
            <person name="Hahn J.H."/>
            <person name="Sangsakoo G."/>
            <person name="Vanavichit A."/>
            <person name="de Mattos Luiz.A.T."/>
            <person name="Zimmer P.D."/>
            <person name="Malone G."/>
            <person name="Dellagostin O."/>
            <person name="de Oliveira A.C."/>
            <person name="Bevan M."/>
            <person name="Bancroft I."/>
            <person name="Minx P."/>
            <person name="Cordum H."/>
            <person name="Wilson R."/>
            <person name="Cheng Z."/>
            <person name="Jin W."/>
            <person name="Jiang J."/>
            <person name="Leong S.A."/>
            <person name="Iwama H."/>
            <person name="Gojobori T."/>
            <person name="Itoh T."/>
            <person name="Niimura Y."/>
            <person name="Fujii Y."/>
            <person name="Habara T."/>
            <person name="Sakai H."/>
            <person name="Sato Y."/>
            <person name="Wilson G."/>
            <person name="Kumar K."/>
            <person name="McCouch S."/>
            <person name="Juretic N."/>
            <person name="Hoen D."/>
            <person name="Wright S."/>
            <person name="Bruskiewich R."/>
            <person name="Bureau T."/>
            <person name="Miyao A."/>
            <person name="Hirochika H."/>
            <person name="Nishikawa T."/>
            <person name="Kadowaki K."/>
            <person name="Sugiura M."/>
            <person name="Burr B."/>
            <person name="Sasaki T."/>
        </authorList>
    </citation>
    <scope>NUCLEOTIDE SEQUENCE [LARGE SCALE GENOMIC DNA]</scope>
    <source>
        <strain evidence="3">cv. Nipponbare</strain>
    </source>
</reference>
<name>A0A0P0YB43_ORYSJ</name>
<sequence length="106" mass="11038">MGSLATRKELNWLARKEWIATLGELMEWGLAGHLLSTSYLGTGTESQDDVGAEAISGSLPLDYLAIETRSGEDEQTSSVPSTGVPGTGDVASPNSFISGGFASMSL</sequence>
<dbReference type="AlphaFoldDB" id="A0A0P0YB43"/>
<keyword evidence="3" id="KW-1185">Reference proteome</keyword>
<dbReference type="PaxDb" id="39947-A0A0P0YB43"/>
<evidence type="ECO:0000256" key="1">
    <source>
        <dbReference type="SAM" id="MobiDB-lite"/>
    </source>
</evidence>
<dbReference type="EMBL" id="AP014968">
    <property type="protein sequence ID" value="BAT17405.1"/>
    <property type="molecule type" value="Genomic_DNA"/>
</dbReference>
<reference evidence="2 3" key="2">
    <citation type="journal article" date="2013" name="Plant Cell Physiol.">
        <title>Rice Annotation Project Database (RAP-DB): an integrative and interactive database for rice genomics.</title>
        <authorList>
            <person name="Sakai H."/>
            <person name="Lee S.S."/>
            <person name="Tanaka T."/>
            <person name="Numa H."/>
            <person name="Kim J."/>
            <person name="Kawahara Y."/>
            <person name="Wakimoto H."/>
            <person name="Yang C.C."/>
            <person name="Iwamoto M."/>
            <person name="Abe T."/>
            <person name="Yamada Y."/>
            <person name="Muto A."/>
            <person name="Inokuchi H."/>
            <person name="Ikemura T."/>
            <person name="Matsumoto T."/>
            <person name="Sasaki T."/>
            <person name="Itoh T."/>
        </authorList>
    </citation>
    <scope>NUCLEOTIDE SEQUENCE [LARGE SCALE GENOMIC DNA]</scope>
    <source>
        <strain evidence="3">cv. Nipponbare</strain>
    </source>
</reference>
<dbReference type="InParanoid" id="A0A0P0YB43"/>